<dbReference type="AlphaFoldDB" id="A0A9W8KWQ9"/>
<comment type="caution">
    <text evidence="2">The sequence shown here is derived from an EMBL/GenBank/DDBJ whole genome shotgun (WGS) entry which is preliminary data.</text>
</comment>
<dbReference type="EC" id="5.4.99.28" evidence="2"/>
<protein>
    <submittedName>
        <fullName evidence="2">DRAP deaminase</fullName>
        <ecNumber evidence="2">5.4.99.28</ecNumber>
    </submittedName>
</protein>
<name>A0A9W8KWQ9_9FUNG</name>
<dbReference type="GO" id="GO:0006139">
    <property type="term" value="P:nucleobase-containing compound metabolic process"/>
    <property type="evidence" value="ECO:0007669"/>
    <property type="project" value="UniProtKB-ARBA"/>
</dbReference>
<organism evidence="2 3">
    <name type="scientific">Coemansia spiralis</name>
    <dbReference type="NCBI Taxonomy" id="417178"/>
    <lineage>
        <taxon>Eukaryota</taxon>
        <taxon>Fungi</taxon>
        <taxon>Fungi incertae sedis</taxon>
        <taxon>Zoopagomycota</taxon>
        <taxon>Kickxellomycotina</taxon>
        <taxon>Kickxellomycetes</taxon>
        <taxon>Kickxellales</taxon>
        <taxon>Kickxellaceae</taxon>
        <taxon>Coemansia</taxon>
    </lineage>
</organism>
<dbReference type="Gene3D" id="3.40.140.10">
    <property type="entry name" value="Cytidine Deaminase, domain 2"/>
    <property type="match status" value="1"/>
</dbReference>
<dbReference type="OrthoDB" id="252265at2759"/>
<dbReference type="InterPro" id="IPR016193">
    <property type="entry name" value="Cytidine_deaminase-like"/>
</dbReference>
<proteinExistence type="predicted"/>
<gene>
    <name evidence="2" type="primary">RIB2_2</name>
    <name evidence="2" type="ORF">GGI25_005142</name>
</gene>
<accession>A0A9W8KWQ9</accession>
<dbReference type="EMBL" id="JANBTW010000084">
    <property type="protein sequence ID" value="KAJ2672380.1"/>
    <property type="molecule type" value="Genomic_DNA"/>
</dbReference>
<keyword evidence="2" id="KW-0413">Isomerase</keyword>
<dbReference type="SUPFAM" id="SSF53927">
    <property type="entry name" value="Cytidine deaminase-like"/>
    <property type="match status" value="1"/>
</dbReference>
<evidence type="ECO:0000313" key="2">
    <source>
        <dbReference type="EMBL" id="KAJ2672380.1"/>
    </source>
</evidence>
<evidence type="ECO:0000259" key="1">
    <source>
        <dbReference type="PROSITE" id="PS51747"/>
    </source>
</evidence>
<evidence type="ECO:0000313" key="3">
    <source>
        <dbReference type="Proteomes" id="UP001151518"/>
    </source>
</evidence>
<dbReference type="InterPro" id="IPR002125">
    <property type="entry name" value="CMP_dCMP_dom"/>
</dbReference>
<dbReference type="Proteomes" id="UP001151518">
    <property type="component" value="Unassembled WGS sequence"/>
</dbReference>
<dbReference type="PROSITE" id="PS51747">
    <property type="entry name" value="CYT_DCMP_DEAMINASES_2"/>
    <property type="match status" value="1"/>
</dbReference>
<dbReference type="GO" id="GO:0160151">
    <property type="term" value="F:tRNA pseudouridine(32) synthase activity"/>
    <property type="evidence" value="ECO:0007669"/>
    <property type="project" value="UniProtKB-EC"/>
</dbReference>
<sequence length="152" mass="16883">MSEYTSKDVEFMWMAIEEGRKCTNVETAYNVGTVITDANGNVLATGHSRKYPGNTHAEQCALIDLDKQKLVDGKNTILYTTMEPCSKRLSGNVPCVQSILNRGIGTVFIGVKEPMNFVDCTGFEDLVNQGVKVVHIKELEDECRQLSVHLIK</sequence>
<reference evidence="2" key="1">
    <citation type="submission" date="2022-07" db="EMBL/GenBank/DDBJ databases">
        <title>Phylogenomic reconstructions and comparative analyses of Kickxellomycotina fungi.</title>
        <authorList>
            <person name="Reynolds N.K."/>
            <person name="Stajich J.E."/>
            <person name="Barry K."/>
            <person name="Grigoriev I.V."/>
            <person name="Crous P."/>
            <person name="Smith M.E."/>
        </authorList>
    </citation>
    <scope>NUCLEOTIDE SEQUENCE</scope>
    <source>
        <strain evidence="2">NRRL 3115</strain>
    </source>
</reference>
<feature type="domain" description="CMP/dCMP-type deaminase" evidence="1">
    <location>
        <begin position="6"/>
        <end position="120"/>
    </location>
</feature>
<dbReference type="Pfam" id="PF18785">
    <property type="entry name" value="Inv-AAD"/>
    <property type="match status" value="1"/>
</dbReference>